<reference evidence="2 3" key="1">
    <citation type="submission" date="2020-07" db="EMBL/GenBank/DDBJ databases">
        <title>Sequencing the genomes of 1000 actinobacteria strains.</title>
        <authorList>
            <person name="Klenk H.-P."/>
        </authorList>
    </citation>
    <scope>NUCLEOTIDE SEQUENCE [LARGE SCALE GENOMIC DNA]</scope>
    <source>
        <strain evidence="2 3">DSM 40398</strain>
    </source>
</reference>
<dbReference type="Pfam" id="PF11706">
    <property type="entry name" value="zf-CGNR"/>
    <property type="match status" value="1"/>
</dbReference>
<comment type="caution">
    <text evidence="2">The sequence shown here is derived from an EMBL/GenBank/DDBJ whole genome shotgun (WGS) entry which is preliminary data.</text>
</comment>
<dbReference type="PANTHER" id="PTHR35525">
    <property type="entry name" value="BLL6575 PROTEIN"/>
    <property type="match status" value="1"/>
</dbReference>
<dbReference type="Proteomes" id="UP000529783">
    <property type="component" value="Unassembled WGS sequence"/>
</dbReference>
<proteinExistence type="predicted"/>
<sequence>MSDPTPLTGEPPALDLVNTRPAGADLLSTPDDLRAWLRLEADRSDEAAAFAAAETGAASLAAVRDVREHTARALDRVRRGEPPSAADLEALTRAQCAAPAVIEPVWDGRSLLAARRRTGPPELRPASWLAEAAAELLADPAVTSIRKCEADDCVLLFLPAHPRRRWCSAARCGNRVRVARHYRRHRPAEPGPGSS</sequence>
<dbReference type="Pfam" id="PF07336">
    <property type="entry name" value="ABATE"/>
    <property type="match status" value="1"/>
</dbReference>
<dbReference type="EMBL" id="JACCBA010000001">
    <property type="protein sequence ID" value="NYD49334.1"/>
    <property type="molecule type" value="Genomic_DNA"/>
</dbReference>
<keyword evidence="3" id="KW-1185">Reference proteome</keyword>
<organism evidence="2 3">
    <name type="scientific">Actinomadura luteofluorescens</name>
    <dbReference type="NCBI Taxonomy" id="46163"/>
    <lineage>
        <taxon>Bacteria</taxon>
        <taxon>Bacillati</taxon>
        <taxon>Actinomycetota</taxon>
        <taxon>Actinomycetes</taxon>
        <taxon>Streptosporangiales</taxon>
        <taxon>Thermomonosporaceae</taxon>
        <taxon>Actinomadura</taxon>
    </lineage>
</organism>
<dbReference type="InterPro" id="IPR021005">
    <property type="entry name" value="Znf_CGNR"/>
</dbReference>
<dbReference type="RefSeq" id="WP_179846072.1">
    <property type="nucleotide sequence ID" value="NZ_JACCBA010000001.1"/>
</dbReference>
<evidence type="ECO:0000259" key="1">
    <source>
        <dbReference type="Pfam" id="PF11706"/>
    </source>
</evidence>
<dbReference type="PANTHER" id="PTHR35525:SF3">
    <property type="entry name" value="BLL6575 PROTEIN"/>
    <property type="match status" value="1"/>
</dbReference>
<dbReference type="AlphaFoldDB" id="A0A7Y9EKG9"/>
<evidence type="ECO:0000313" key="3">
    <source>
        <dbReference type="Proteomes" id="UP000529783"/>
    </source>
</evidence>
<protein>
    <submittedName>
        <fullName evidence="2">Putative RNA-binding Zn ribbon-like protein</fullName>
    </submittedName>
</protein>
<accession>A0A7Y9EKG9</accession>
<gene>
    <name evidence="2" type="ORF">BJY14_005317</name>
</gene>
<dbReference type="SUPFAM" id="SSF160904">
    <property type="entry name" value="Jann2411-like"/>
    <property type="match status" value="1"/>
</dbReference>
<dbReference type="Gene3D" id="1.10.3300.10">
    <property type="entry name" value="Jann2411-like domain"/>
    <property type="match status" value="1"/>
</dbReference>
<dbReference type="InterPro" id="IPR010852">
    <property type="entry name" value="ABATE"/>
</dbReference>
<feature type="domain" description="Zinc finger CGNR" evidence="1">
    <location>
        <begin position="145"/>
        <end position="185"/>
    </location>
</feature>
<evidence type="ECO:0000313" key="2">
    <source>
        <dbReference type="EMBL" id="NYD49334.1"/>
    </source>
</evidence>
<dbReference type="InterPro" id="IPR023286">
    <property type="entry name" value="ABATE_dom_sf"/>
</dbReference>
<name>A0A7Y9EKG9_9ACTN</name>